<dbReference type="Pfam" id="PF01636">
    <property type="entry name" value="APH"/>
    <property type="match status" value="1"/>
</dbReference>
<keyword evidence="3" id="KW-0808">Transferase</keyword>
<dbReference type="InterPro" id="IPR053931">
    <property type="entry name" value="RapZ_C"/>
</dbReference>
<feature type="domain" description="Aminoglycoside phosphotransferase" evidence="1">
    <location>
        <begin position="55"/>
        <end position="247"/>
    </location>
</feature>
<accession>A0A4Z0V5Z3</accession>
<dbReference type="InterPro" id="IPR002575">
    <property type="entry name" value="Aminoglycoside_PTrfase"/>
</dbReference>
<evidence type="ECO:0000313" key="3">
    <source>
        <dbReference type="EMBL" id="TGG36753.1"/>
    </source>
</evidence>
<dbReference type="PANTHER" id="PTHR30448">
    <property type="entry name" value="RNASE ADAPTER PROTEIN RAPZ"/>
    <property type="match status" value="1"/>
</dbReference>
<dbReference type="EMBL" id="SJSA01000002">
    <property type="protein sequence ID" value="TGG36753.1"/>
    <property type="molecule type" value="Genomic_DNA"/>
</dbReference>
<protein>
    <submittedName>
        <fullName evidence="3">Phosphotransferase</fullName>
    </submittedName>
</protein>
<evidence type="ECO:0000259" key="2">
    <source>
        <dbReference type="Pfam" id="PF22740"/>
    </source>
</evidence>
<dbReference type="Gene3D" id="3.90.1200.10">
    <property type="match status" value="1"/>
</dbReference>
<dbReference type="GO" id="GO:0016740">
    <property type="term" value="F:transferase activity"/>
    <property type="evidence" value="ECO:0007669"/>
    <property type="project" value="UniProtKB-KW"/>
</dbReference>
<sequence>MDMKQLNELYRRYTGKDAAQVKLLTPAGSSRKYYRLSGGDGEVSLIGVAGTDCKENEAFIYLSRHFYEKGLPVPRVIAVSDDGMCYLESDLGDVSLFALKGDEGLLEKAVRTLARFHYEGSDGMDYTKCFPVDAFDRQSVMWDLNYFKYSFLNTSGISYSEPRLEADMVRLAEDVDRVTRDESRFMLRDFQSRNVMVKDGEVYFIDYQGGRRGPSAYDLASFLWQAKAGFSHELRERLIEVYADEARRYDDVDAEMLKQQVRSMALIRTLQVLGAYGLRGRFERKPHFLQSIPLALGNLRSLLDEGIGDYPYLNEMLPRLIEAGKGIGVGDDGFEGLTVRVSSFSFKKGIPEDPSGNGGGYVFDCRAMDNPGRYEEYRSLTGLDREVIEFLEAKGEIGRFLDSCHSLVDAAVGNYLNRGFNSLMVSYGCTGGQHRSVYSAQHTAEHIKERFPQVRVLLCHREQGIEVTL</sequence>
<dbReference type="SUPFAM" id="SSF56112">
    <property type="entry name" value="Protein kinase-like (PK-like)"/>
    <property type="match status" value="1"/>
</dbReference>
<organism evidence="3 4">
    <name type="scientific">Duncaniella freteri</name>
    <dbReference type="NCBI Taxonomy" id="2530391"/>
    <lineage>
        <taxon>Bacteria</taxon>
        <taxon>Pseudomonadati</taxon>
        <taxon>Bacteroidota</taxon>
        <taxon>Bacteroidia</taxon>
        <taxon>Bacteroidales</taxon>
        <taxon>Muribaculaceae</taxon>
        <taxon>Duncaniella</taxon>
    </lineage>
</organism>
<evidence type="ECO:0000259" key="1">
    <source>
        <dbReference type="Pfam" id="PF01636"/>
    </source>
</evidence>
<feature type="domain" description="RapZ C-terminal" evidence="2">
    <location>
        <begin position="338"/>
        <end position="462"/>
    </location>
</feature>
<evidence type="ECO:0000313" key="4">
    <source>
        <dbReference type="Proteomes" id="UP000297635"/>
    </source>
</evidence>
<dbReference type="Gene3D" id="3.30.200.20">
    <property type="entry name" value="Phosphorylase Kinase, domain 1"/>
    <property type="match status" value="1"/>
</dbReference>
<dbReference type="Pfam" id="PF22740">
    <property type="entry name" value="PapZ_C"/>
    <property type="match status" value="1"/>
</dbReference>
<name>A0A4Z0V5Z3_9BACT</name>
<dbReference type="Proteomes" id="UP000297635">
    <property type="component" value="Unassembled WGS sequence"/>
</dbReference>
<proteinExistence type="predicted"/>
<dbReference type="InterPro" id="IPR011009">
    <property type="entry name" value="Kinase-like_dom_sf"/>
</dbReference>
<comment type="caution">
    <text evidence="3">The sequence shown here is derived from an EMBL/GenBank/DDBJ whole genome shotgun (WGS) entry which is preliminary data.</text>
</comment>
<keyword evidence="4" id="KW-1185">Reference proteome</keyword>
<dbReference type="AlphaFoldDB" id="A0A4Z0V5Z3"/>
<dbReference type="GO" id="GO:0005524">
    <property type="term" value="F:ATP binding"/>
    <property type="evidence" value="ECO:0007669"/>
    <property type="project" value="InterPro"/>
</dbReference>
<gene>
    <name evidence="3" type="ORF">EZ315_13040</name>
</gene>
<dbReference type="InterPro" id="IPR005337">
    <property type="entry name" value="RapZ-like"/>
</dbReference>
<reference evidence="3 4" key="1">
    <citation type="submission" date="2019-02" db="EMBL/GenBank/DDBJ databases">
        <title>Isolation and identification of novel species under the genus Muribaculum.</title>
        <authorList>
            <person name="Miyake S."/>
            <person name="Ding Y."/>
            <person name="Low A."/>
            <person name="Soh M."/>
            <person name="Seedorf H."/>
        </authorList>
    </citation>
    <scope>NUCLEOTIDE SEQUENCE [LARGE SCALE GENOMIC DNA]</scope>
    <source>
        <strain evidence="3 4">TLL-A3</strain>
    </source>
</reference>
<dbReference type="PANTHER" id="PTHR30448:SF0">
    <property type="entry name" value="RNASE ADAPTER PROTEIN RAPZ"/>
    <property type="match status" value="1"/>
</dbReference>